<keyword evidence="2" id="KW-1185">Reference proteome</keyword>
<accession>A0ACB6S2H5</accession>
<organism evidence="1 2">
    <name type="scientific">Macroventuria anomochaeta</name>
    <dbReference type="NCBI Taxonomy" id="301207"/>
    <lineage>
        <taxon>Eukaryota</taxon>
        <taxon>Fungi</taxon>
        <taxon>Dikarya</taxon>
        <taxon>Ascomycota</taxon>
        <taxon>Pezizomycotina</taxon>
        <taxon>Dothideomycetes</taxon>
        <taxon>Pleosporomycetidae</taxon>
        <taxon>Pleosporales</taxon>
        <taxon>Pleosporineae</taxon>
        <taxon>Didymellaceae</taxon>
        <taxon>Macroventuria</taxon>
    </lineage>
</organism>
<dbReference type="Proteomes" id="UP000799754">
    <property type="component" value="Unassembled WGS sequence"/>
</dbReference>
<sequence>LSAMDQEGSTPAQLDQLFDIAGNDQVVYHQNNNKAPGGLDHKSDIPFYYRPPESATPSPAPTPNFSDYNFGQQSSGYPTPGPNTAHSYPIEQQQCFHPNQAVPLEFRQRPQPVRSPTTTLFLQPSQPPPGYARRRSFGQGDGDHIAAINVQVPNPTFMRMQAPRSRSAIPSKHSHKRRAGRHSGSTGQESTSRGSHTRGNVPTSVPYYVNGMVPTHIGTPLSPDRYAGGHAGSEVVIRHMVGPVQMERSQKVIEIGALAVRTSLDTALMKKLEDVERYLKDGDGDREEALKGWKTIREVLMRRV</sequence>
<feature type="non-terminal residue" evidence="1">
    <location>
        <position position="304"/>
    </location>
</feature>
<reference evidence="1" key="1">
    <citation type="journal article" date="2020" name="Stud. Mycol.">
        <title>101 Dothideomycetes genomes: a test case for predicting lifestyles and emergence of pathogens.</title>
        <authorList>
            <person name="Haridas S."/>
            <person name="Albert R."/>
            <person name="Binder M."/>
            <person name="Bloem J."/>
            <person name="Labutti K."/>
            <person name="Salamov A."/>
            <person name="Andreopoulos B."/>
            <person name="Baker S."/>
            <person name="Barry K."/>
            <person name="Bills G."/>
            <person name="Bluhm B."/>
            <person name="Cannon C."/>
            <person name="Castanera R."/>
            <person name="Culley D."/>
            <person name="Daum C."/>
            <person name="Ezra D."/>
            <person name="Gonzalez J."/>
            <person name="Henrissat B."/>
            <person name="Kuo A."/>
            <person name="Liang C."/>
            <person name="Lipzen A."/>
            <person name="Lutzoni F."/>
            <person name="Magnuson J."/>
            <person name="Mondo S."/>
            <person name="Nolan M."/>
            <person name="Ohm R."/>
            <person name="Pangilinan J."/>
            <person name="Park H.-J."/>
            <person name="Ramirez L."/>
            <person name="Alfaro M."/>
            <person name="Sun H."/>
            <person name="Tritt A."/>
            <person name="Yoshinaga Y."/>
            <person name="Zwiers L.-H."/>
            <person name="Turgeon B."/>
            <person name="Goodwin S."/>
            <person name="Spatafora J."/>
            <person name="Crous P."/>
            <person name="Grigoriev I."/>
        </authorList>
    </citation>
    <scope>NUCLEOTIDE SEQUENCE</scope>
    <source>
        <strain evidence="1">CBS 525.71</strain>
    </source>
</reference>
<dbReference type="EMBL" id="MU006713">
    <property type="protein sequence ID" value="KAF2628475.1"/>
    <property type="molecule type" value="Genomic_DNA"/>
</dbReference>
<gene>
    <name evidence="1" type="ORF">BU25DRAFT_311410</name>
</gene>
<evidence type="ECO:0000313" key="1">
    <source>
        <dbReference type="EMBL" id="KAF2628475.1"/>
    </source>
</evidence>
<evidence type="ECO:0000313" key="2">
    <source>
        <dbReference type="Proteomes" id="UP000799754"/>
    </source>
</evidence>
<proteinExistence type="predicted"/>
<name>A0ACB6S2H5_9PLEO</name>
<comment type="caution">
    <text evidence="1">The sequence shown here is derived from an EMBL/GenBank/DDBJ whole genome shotgun (WGS) entry which is preliminary data.</text>
</comment>
<feature type="non-terminal residue" evidence="1">
    <location>
        <position position="1"/>
    </location>
</feature>
<protein>
    <submittedName>
        <fullName evidence="1">Uncharacterized protein</fullName>
    </submittedName>
</protein>